<organism evidence="4 5">
    <name type="scientific">Obba rivulosa</name>
    <dbReference type="NCBI Taxonomy" id="1052685"/>
    <lineage>
        <taxon>Eukaryota</taxon>
        <taxon>Fungi</taxon>
        <taxon>Dikarya</taxon>
        <taxon>Basidiomycota</taxon>
        <taxon>Agaricomycotina</taxon>
        <taxon>Agaricomycetes</taxon>
        <taxon>Polyporales</taxon>
        <taxon>Gelatoporiaceae</taxon>
        <taxon>Obba</taxon>
    </lineage>
</organism>
<feature type="region of interest" description="Disordered" evidence="1">
    <location>
        <begin position="348"/>
        <end position="404"/>
    </location>
</feature>
<dbReference type="OrthoDB" id="3357304at2759"/>
<feature type="transmembrane region" description="Helical" evidence="2">
    <location>
        <begin position="83"/>
        <end position="105"/>
    </location>
</feature>
<feature type="signal peptide" evidence="3">
    <location>
        <begin position="1"/>
        <end position="21"/>
    </location>
</feature>
<feature type="transmembrane region" description="Helical" evidence="2">
    <location>
        <begin position="209"/>
        <end position="233"/>
    </location>
</feature>
<feature type="transmembrane region" description="Helical" evidence="2">
    <location>
        <begin position="47"/>
        <end position="71"/>
    </location>
</feature>
<dbReference type="PROSITE" id="PS51257">
    <property type="entry name" value="PROKAR_LIPOPROTEIN"/>
    <property type="match status" value="1"/>
</dbReference>
<dbReference type="EMBL" id="KV722621">
    <property type="protein sequence ID" value="OCH84938.1"/>
    <property type="molecule type" value="Genomic_DNA"/>
</dbReference>
<protein>
    <submittedName>
        <fullName evidence="4">Uncharacterized protein</fullName>
    </submittedName>
</protein>
<evidence type="ECO:0000256" key="3">
    <source>
        <dbReference type="SAM" id="SignalP"/>
    </source>
</evidence>
<keyword evidence="2" id="KW-0812">Transmembrane</keyword>
<keyword evidence="2" id="KW-1133">Transmembrane helix</keyword>
<keyword evidence="5" id="KW-1185">Reference proteome</keyword>
<evidence type="ECO:0000256" key="2">
    <source>
        <dbReference type="SAM" id="Phobius"/>
    </source>
</evidence>
<feature type="compositionally biased region" description="Low complexity" evidence="1">
    <location>
        <begin position="381"/>
        <end position="404"/>
    </location>
</feature>
<gene>
    <name evidence="4" type="ORF">OBBRIDRAFT_807896</name>
</gene>
<feature type="transmembrane region" description="Helical" evidence="2">
    <location>
        <begin position="143"/>
        <end position="165"/>
    </location>
</feature>
<feature type="transmembrane region" description="Helical" evidence="2">
    <location>
        <begin position="177"/>
        <end position="197"/>
    </location>
</feature>
<evidence type="ECO:0000313" key="5">
    <source>
        <dbReference type="Proteomes" id="UP000250043"/>
    </source>
</evidence>
<feature type="chain" id="PRO_5034192442" evidence="3">
    <location>
        <begin position="22"/>
        <end position="542"/>
    </location>
</feature>
<sequence length="542" mass="59574">MRADRPCHALLTLALLSCVAAQNTTNDTSAYPFDPILRYRPGFARSLPVQILLAGIVFTLTAALIIHILFTAQYHWPISPLNFVLQLCAASTLLVSYAATIQVILSTVAGQSRQWPYMLNYIAVDFPPLDPEIQNNSWTTTGLAAWLLMNATVGMLIQITHIQFLTLLYPSTLERRLIYALLGPLAVVSAAMHIVRIHTDSKMSDVAFAIQNVCNATLSLLFTASLFLWGFLVNRKQAWRTDGGTANFGAGATTLAIASTTFTFLYIPSEEQYEWLHGLTWATILWQSFLGWWWWVGAGMGVGEVEELLRREEKRRRKRSVQLARRKVRRERAQTLWRSVWDALGYPRRSAPPQSDADGEEPAPAESAPDAGCAASPPAVSRTSTGADTGSTSGAASASAAGSARTGTARVLDARAWHTLHGWFLHLRHAHLAAARAQAVERVERIQQAYGPDGQPGAGGVWGPGSFGLGAGPAREEGVEMRTFWRDRDGDAHASAVGEAEGVLHMRRRAGEGVEGEDARPPRSAWWWGFLSEWRLQDTTVY</sequence>
<feature type="transmembrane region" description="Helical" evidence="2">
    <location>
        <begin position="245"/>
        <end position="267"/>
    </location>
</feature>
<keyword evidence="3" id="KW-0732">Signal</keyword>
<evidence type="ECO:0000256" key="1">
    <source>
        <dbReference type="SAM" id="MobiDB-lite"/>
    </source>
</evidence>
<evidence type="ECO:0000313" key="4">
    <source>
        <dbReference type="EMBL" id="OCH84938.1"/>
    </source>
</evidence>
<dbReference type="Proteomes" id="UP000250043">
    <property type="component" value="Unassembled WGS sequence"/>
</dbReference>
<name>A0A8E2AIS6_9APHY</name>
<dbReference type="AlphaFoldDB" id="A0A8E2AIS6"/>
<proteinExistence type="predicted"/>
<keyword evidence="2" id="KW-0472">Membrane</keyword>
<reference evidence="4 5" key="1">
    <citation type="submission" date="2016-07" db="EMBL/GenBank/DDBJ databases">
        <title>Draft genome of the white-rot fungus Obba rivulosa 3A-2.</title>
        <authorList>
            <consortium name="DOE Joint Genome Institute"/>
            <person name="Miettinen O."/>
            <person name="Riley R."/>
            <person name="Acob R."/>
            <person name="Barry K."/>
            <person name="Cullen D."/>
            <person name="De Vries R."/>
            <person name="Hainaut M."/>
            <person name="Hatakka A."/>
            <person name="Henrissat B."/>
            <person name="Hilden K."/>
            <person name="Kuo R."/>
            <person name="Labutti K."/>
            <person name="Lipzen A."/>
            <person name="Makela M.R."/>
            <person name="Sandor L."/>
            <person name="Spatafora J.W."/>
            <person name="Grigoriev I.V."/>
            <person name="Hibbett D.S."/>
        </authorList>
    </citation>
    <scope>NUCLEOTIDE SEQUENCE [LARGE SCALE GENOMIC DNA]</scope>
    <source>
        <strain evidence="4 5">3A-2</strain>
    </source>
</reference>
<feature type="compositionally biased region" description="Gly residues" evidence="1">
    <location>
        <begin position="454"/>
        <end position="471"/>
    </location>
</feature>
<feature type="region of interest" description="Disordered" evidence="1">
    <location>
        <begin position="451"/>
        <end position="471"/>
    </location>
</feature>
<accession>A0A8E2AIS6</accession>